<keyword evidence="2" id="KW-1185">Reference proteome</keyword>
<dbReference type="SUPFAM" id="SSF52540">
    <property type="entry name" value="P-loop containing nucleoside triphosphate hydrolases"/>
    <property type="match status" value="1"/>
</dbReference>
<name>A0A3M7RQ46_BRAPC</name>
<dbReference type="Pfam" id="PF02450">
    <property type="entry name" value="LCAT"/>
    <property type="match status" value="1"/>
</dbReference>
<dbReference type="GO" id="GO:0006629">
    <property type="term" value="P:lipid metabolic process"/>
    <property type="evidence" value="ECO:0007669"/>
    <property type="project" value="InterPro"/>
</dbReference>
<dbReference type="InterPro" id="IPR003386">
    <property type="entry name" value="LACT/PDAT_acylTrfase"/>
</dbReference>
<accession>A0A3M7RQ46</accession>
<dbReference type="Gene3D" id="3.40.50.1820">
    <property type="entry name" value="alpha/beta hydrolase"/>
    <property type="match status" value="2"/>
</dbReference>
<dbReference type="InterPro" id="IPR029058">
    <property type="entry name" value="AB_hydrolase_fold"/>
</dbReference>
<gene>
    <name evidence="1" type="ORF">BpHYR1_017062</name>
</gene>
<proteinExistence type="predicted"/>
<dbReference type="GO" id="GO:0003924">
    <property type="term" value="F:GTPase activity"/>
    <property type="evidence" value="ECO:0007669"/>
    <property type="project" value="InterPro"/>
</dbReference>
<dbReference type="SMART" id="SM00173">
    <property type="entry name" value="RAS"/>
    <property type="match status" value="1"/>
</dbReference>
<dbReference type="SUPFAM" id="SSF53474">
    <property type="entry name" value="alpha/beta-Hydrolases"/>
    <property type="match status" value="1"/>
</dbReference>
<dbReference type="Pfam" id="PF00071">
    <property type="entry name" value="Ras"/>
    <property type="match status" value="1"/>
</dbReference>
<dbReference type="CDD" id="cd00882">
    <property type="entry name" value="Ras_like_GTPase"/>
    <property type="match status" value="1"/>
</dbReference>
<dbReference type="GO" id="GO:0008374">
    <property type="term" value="F:O-acyltransferase activity"/>
    <property type="evidence" value="ECO:0007669"/>
    <property type="project" value="InterPro"/>
</dbReference>
<reference evidence="1 2" key="1">
    <citation type="journal article" date="2018" name="Sci. Rep.">
        <title>Genomic signatures of local adaptation to the degree of environmental predictability in rotifers.</title>
        <authorList>
            <person name="Franch-Gras L."/>
            <person name="Hahn C."/>
            <person name="Garcia-Roger E.M."/>
            <person name="Carmona M.J."/>
            <person name="Serra M."/>
            <person name="Gomez A."/>
        </authorList>
    </citation>
    <scope>NUCLEOTIDE SEQUENCE [LARGE SCALE GENOMIC DNA]</scope>
    <source>
        <strain evidence="1">HYR1</strain>
    </source>
</reference>
<dbReference type="OrthoDB" id="190846at2759"/>
<dbReference type="STRING" id="10195.A0A3M7RQ46"/>
<sequence>MGKTLKILVCGKKSIGKTALLEQLVYNNFNTKQKYFPTIEDIYVACWEKDKGVKEKIRLYDTKGMENSRDNETISQMRHLFPLIDGIVLVFSSNDPDSIQCIEKLKSEIEKLNRERRTREPFHFVLIDYTALTSSTEQSKDNVRADVQNKFKAQCYEISSLDKRDLLCKPFIDLAQLITQITESRTYQDRVDIYQQLYNIDKEIDFGKIFTKVKGKSLTKYPIVLIPGYGGNQLHARLNKTSAPHYFCQLKTSDFFELWLNLQEITPYVIDCFIDNIRLEWTERTKTSTNREGVDIRVNDFGGTTTVEYLDDSKYSVTIYFGAIVDALVKKLNYTRGLNVRGAPYDWRKSPNELTEYYKNLTMLVEETYEMNNKTRVMLVAHSMGNPVTLYWLNNFVTQAWKNKYIQNFVSLSAPWGGASKTMRLMASGDNIDIIVVKPLSVRAYQRSAPSTAFLMPSNKFWSDDEILVSTPSKNYTVNNYEEFFSDIGYQLGYEMRKITEKLIYYLEPPQVESHFLYGVGLKTPESFTYLKQKDFPDSQPAVTYGDGDGTVNLKSLLGYQRWMGQTKFGIYFQEVPGAEHVATLKHPTVIEYIIQLLYN</sequence>
<protein>
    <submittedName>
        <fullName evidence="1">Group XV phospholipase A2-like</fullName>
    </submittedName>
</protein>
<dbReference type="PROSITE" id="PS51419">
    <property type="entry name" value="RAB"/>
    <property type="match status" value="1"/>
</dbReference>
<dbReference type="EMBL" id="REGN01002888">
    <property type="protein sequence ID" value="RNA25664.1"/>
    <property type="molecule type" value="Genomic_DNA"/>
</dbReference>
<dbReference type="InterPro" id="IPR027417">
    <property type="entry name" value="P-loop_NTPase"/>
</dbReference>
<comment type="caution">
    <text evidence="1">The sequence shown here is derived from an EMBL/GenBank/DDBJ whole genome shotgun (WGS) entry which is preliminary data.</text>
</comment>
<dbReference type="PANTHER" id="PTHR11440">
    <property type="entry name" value="LECITHIN-CHOLESTEROL ACYLTRANSFERASE-RELATED"/>
    <property type="match status" value="1"/>
</dbReference>
<dbReference type="Proteomes" id="UP000276133">
    <property type="component" value="Unassembled WGS sequence"/>
</dbReference>
<dbReference type="PROSITE" id="PS51421">
    <property type="entry name" value="RAS"/>
    <property type="match status" value="1"/>
</dbReference>
<organism evidence="1 2">
    <name type="scientific">Brachionus plicatilis</name>
    <name type="common">Marine rotifer</name>
    <name type="synonym">Brachionus muelleri</name>
    <dbReference type="NCBI Taxonomy" id="10195"/>
    <lineage>
        <taxon>Eukaryota</taxon>
        <taxon>Metazoa</taxon>
        <taxon>Spiralia</taxon>
        <taxon>Gnathifera</taxon>
        <taxon>Rotifera</taxon>
        <taxon>Eurotatoria</taxon>
        <taxon>Monogononta</taxon>
        <taxon>Pseudotrocha</taxon>
        <taxon>Ploima</taxon>
        <taxon>Brachionidae</taxon>
        <taxon>Brachionus</taxon>
    </lineage>
</organism>
<dbReference type="AlphaFoldDB" id="A0A3M7RQ46"/>
<dbReference type="InterPro" id="IPR001806">
    <property type="entry name" value="Small_GTPase"/>
</dbReference>
<dbReference type="Gene3D" id="3.40.50.300">
    <property type="entry name" value="P-loop containing nucleotide triphosphate hydrolases"/>
    <property type="match status" value="1"/>
</dbReference>
<dbReference type="GO" id="GO:0005525">
    <property type="term" value="F:GTP binding"/>
    <property type="evidence" value="ECO:0007669"/>
    <property type="project" value="InterPro"/>
</dbReference>
<evidence type="ECO:0000313" key="1">
    <source>
        <dbReference type="EMBL" id="RNA25664.1"/>
    </source>
</evidence>
<evidence type="ECO:0000313" key="2">
    <source>
        <dbReference type="Proteomes" id="UP000276133"/>
    </source>
</evidence>